<evidence type="ECO:0000256" key="1">
    <source>
        <dbReference type="ARBA" id="ARBA00022723"/>
    </source>
</evidence>
<dbReference type="Proteomes" id="UP000094527">
    <property type="component" value="Unassembled WGS sequence"/>
</dbReference>
<dbReference type="PROSITE" id="PS00028">
    <property type="entry name" value="ZINC_FINGER_C2H2_1"/>
    <property type="match status" value="8"/>
</dbReference>
<organism evidence="9 10">
    <name type="scientific">Orchesella cincta</name>
    <name type="common">Springtail</name>
    <name type="synonym">Podura cincta</name>
    <dbReference type="NCBI Taxonomy" id="48709"/>
    <lineage>
        <taxon>Eukaryota</taxon>
        <taxon>Metazoa</taxon>
        <taxon>Ecdysozoa</taxon>
        <taxon>Arthropoda</taxon>
        <taxon>Hexapoda</taxon>
        <taxon>Collembola</taxon>
        <taxon>Entomobryomorpha</taxon>
        <taxon>Entomobryoidea</taxon>
        <taxon>Orchesellidae</taxon>
        <taxon>Orchesellinae</taxon>
        <taxon>Orchesella</taxon>
    </lineage>
</organism>
<keyword evidence="3 5" id="KW-0863">Zinc-finger</keyword>
<dbReference type="PANTHER" id="PTHR24408">
    <property type="entry name" value="ZINC FINGER PROTEIN"/>
    <property type="match status" value="1"/>
</dbReference>
<feature type="region of interest" description="Disordered" evidence="6">
    <location>
        <begin position="1"/>
        <end position="39"/>
    </location>
</feature>
<keyword evidence="2" id="KW-0677">Repeat</keyword>
<keyword evidence="1" id="KW-0479">Metal-binding</keyword>
<feature type="domain" description="C2H2-type" evidence="8">
    <location>
        <begin position="493"/>
        <end position="520"/>
    </location>
</feature>
<dbReference type="GO" id="GO:0000981">
    <property type="term" value="F:DNA-binding transcription factor activity, RNA polymerase II-specific"/>
    <property type="evidence" value="ECO:0007669"/>
    <property type="project" value="TreeGrafter"/>
</dbReference>
<keyword evidence="10" id="KW-1185">Reference proteome</keyword>
<feature type="compositionally biased region" description="Polar residues" evidence="6">
    <location>
        <begin position="25"/>
        <end position="36"/>
    </location>
</feature>
<dbReference type="Pfam" id="PF12171">
    <property type="entry name" value="zf-C2H2_jaz"/>
    <property type="match status" value="1"/>
</dbReference>
<feature type="domain" description="C2H2-type" evidence="8">
    <location>
        <begin position="379"/>
        <end position="406"/>
    </location>
</feature>
<dbReference type="FunFam" id="3.30.160.60:FF:000100">
    <property type="entry name" value="Zinc finger 45-like"/>
    <property type="match status" value="2"/>
</dbReference>
<feature type="domain" description="RING-type" evidence="7">
    <location>
        <begin position="64"/>
        <end position="102"/>
    </location>
</feature>
<dbReference type="GO" id="GO:0005634">
    <property type="term" value="C:nucleus"/>
    <property type="evidence" value="ECO:0007669"/>
    <property type="project" value="TreeGrafter"/>
</dbReference>
<dbReference type="EMBL" id="LJIJ01003336">
    <property type="protein sequence ID" value="ODM88658.1"/>
    <property type="molecule type" value="Genomic_DNA"/>
</dbReference>
<feature type="domain" description="C2H2-type" evidence="8">
    <location>
        <begin position="294"/>
        <end position="321"/>
    </location>
</feature>
<feature type="compositionally biased region" description="Basic and acidic residues" evidence="6">
    <location>
        <begin position="222"/>
        <end position="234"/>
    </location>
</feature>
<dbReference type="Pfam" id="PF13912">
    <property type="entry name" value="zf-C2H2_6"/>
    <property type="match status" value="1"/>
</dbReference>
<dbReference type="OMA" id="RICAFED"/>
<evidence type="ECO:0000256" key="3">
    <source>
        <dbReference type="ARBA" id="ARBA00022771"/>
    </source>
</evidence>
<dbReference type="PANTHER" id="PTHR24408:SF61">
    <property type="entry name" value="E3 SUMO-PROTEIN LIGASE ZNF451"/>
    <property type="match status" value="1"/>
</dbReference>
<name>A0A1D2M6R2_ORCCI</name>
<feature type="compositionally biased region" description="Basic and acidic residues" evidence="6">
    <location>
        <begin position="180"/>
        <end position="197"/>
    </location>
</feature>
<dbReference type="InterPro" id="IPR022755">
    <property type="entry name" value="Znf_C2H2_jaz"/>
</dbReference>
<evidence type="ECO:0000313" key="10">
    <source>
        <dbReference type="Proteomes" id="UP000094527"/>
    </source>
</evidence>
<evidence type="ECO:0000256" key="6">
    <source>
        <dbReference type="SAM" id="MobiDB-lite"/>
    </source>
</evidence>
<dbReference type="Pfam" id="PF00096">
    <property type="entry name" value="zf-C2H2"/>
    <property type="match status" value="4"/>
</dbReference>
<protein>
    <submittedName>
        <fullName evidence="9">Putative zinc finger protein</fullName>
    </submittedName>
</protein>
<dbReference type="FunFam" id="3.30.160.60:FF:002343">
    <property type="entry name" value="Zinc finger protein 33A"/>
    <property type="match status" value="2"/>
</dbReference>
<proteinExistence type="predicted"/>
<dbReference type="GO" id="GO:0008270">
    <property type="term" value="F:zinc ion binding"/>
    <property type="evidence" value="ECO:0007669"/>
    <property type="project" value="UniProtKB-KW"/>
</dbReference>
<dbReference type="InterPro" id="IPR013087">
    <property type="entry name" value="Znf_C2H2_type"/>
</dbReference>
<dbReference type="InterPro" id="IPR001841">
    <property type="entry name" value="Znf_RING"/>
</dbReference>
<dbReference type="PROSITE" id="PS50089">
    <property type="entry name" value="ZF_RING_2"/>
    <property type="match status" value="1"/>
</dbReference>
<keyword evidence="4" id="KW-0862">Zinc</keyword>
<feature type="domain" description="C2H2-type" evidence="8">
    <location>
        <begin position="465"/>
        <end position="492"/>
    </location>
</feature>
<feature type="domain" description="C2H2-type" evidence="8">
    <location>
        <begin position="521"/>
        <end position="549"/>
    </location>
</feature>
<dbReference type="SMART" id="SM00355">
    <property type="entry name" value="ZnF_C2H2"/>
    <property type="match status" value="9"/>
</dbReference>
<feature type="compositionally biased region" description="Basic and acidic residues" evidence="6">
    <location>
        <begin position="1"/>
        <end position="23"/>
    </location>
</feature>
<feature type="region of interest" description="Disordered" evidence="6">
    <location>
        <begin position="177"/>
        <end position="201"/>
    </location>
</feature>
<feature type="domain" description="C2H2-type" evidence="8">
    <location>
        <begin position="408"/>
        <end position="436"/>
    </location>
</feature>
<gene>
    <name evidence="9" type="ORF">Ocin01_18024</name>
</gene>
<evidence type="ECO:0000256" key="2">
    <source>
        <dbReference type="ARBA" id="ARBA00022737"/>
    </source>
</evidence>
<feature type="compositionally biased region" description="Polar residues" evidence="6">
    <location>
        <begin position="235"/>
        <end position="249"/>
    </location>
</feature>
<dbReference type="PROSITE" id="PS50157">
    <property type="entry name" value="ZINC_FINGER_C2H2_2"/>
    <property type="match status" value="8"/>
</dbReference>
<dbReference type="SUPFAM" id="SSF57667">
    <property type="entry name" value="beta-beta-alpha zinc fingers"/>
    <property type="match status" value="6"/>
</dbReference>
<sequence length="559" mass="63779">MKENTALEDLTSDKQEPDVRDGEQISDNDSLLQGFSSDKDDDELEGVIEQLLGSRCEHENVLSCPECFLLYNQTDSRRVVDNCGHVKCKRCFIKWETCAVCDEISSIGKGYLTTTDSVIECPTTENELDITQTDAIIAADKESGVANETDIPTVFSEIIQPIENSISSSEANIVTTSEKLSLDESSAKKQNTEKKQPEVTGVKAQQSCNIYLERNDNRHLKTDTIKLKNEKEKSNSVTKPKNPKGSSPSNEPPFICVICGNTYPRKNSLMRHIHMHTGKAGVDNFILLVGEKSFSCTKCEKEFAFKYSLNKHLKTHSIWLPFKYEKCDASFRYQRDLDLHFKQMHDVKNDAVEVTLVKEKSENRTEMLDPYIDGFTAAFTCKECGSSFRYKSCYTSHLNCHKGIQNRYECAECGKTFPKQSGLTTHKKRIHLANKPWPCPECNRSFLNEGDLKIHKRIHSGLGSFTCKFCNKTCRDTFALKEHRRMHTGERPYMCSLCEKSFGTQKTLQEHLKTHSGEHPYTCNICYVKFTQRSNLGRHIKVQHKGYYKSRCDKSTKTR</sequence>
<feature type="region of interest" description="Disordered" evidence="6">
    <location>
        <begin position="222"/>
        <end position="249"/>
    </location>
</feature>
<dbReference type="STRING" id="48709.A0A1D2M6R2"/>
<dbReference type="Gene3D" id="3.30.160.60">
    <property type="entry name" value="Classic Zinc Finger"/>
    <property type="match status" value="8"/>
</dbReference>
<evidence type="ECO:0000259" key="7">
    <source>
        <dbReference type="PROSITE" id="PS50089"/>
    </source>
</evidence>
<evidence type="ECO:0000256" key="4">
    <source>
        <dbReference type="ARBA" id="ARBA00022833"/>
    </source>
</evidence>
<dbReference type="InterPro" id="IPR036236">
    <property type="entry name" value="Znf_C2H2_sf"/>
</dbReference>
<evidence type="ECO:0000256" key="5">
    <source>
        <dbReference type="PROSITE-ProRule" id="PRU00042"/>
    </source>
</evidence>
<dbReference type="GO" id="GO:0043565">
    <property type="term" value="F:sequence-specific DNA binding"/>
    <property type="evidence" value="ECO:0007669"/>
    <property type="project" value="TreeGrafter"/>
</dbReference>
<feature type="domain" description="C2H2-type" evidence="8">
    <location>
        <begin position="437"/>
        <end position="464"/>
    </location>
</feature>
<accession>A0A1D2M6R2</accession>
<dbReference type="SUPFAM" id="SSF57850">
    <property type="entry name" value="RING/U-box"/>
    <property type="match status" value="1"/>
</dbReference>
<dbReference type="OrthoDB" id="6077919at2759"/>
<evidence type="ECO:0000313" key="9">
    <source>
        <dbReference type="EMBL" id="ODM88658.1"/>
    </source>
</evidence>
<reference evidence="9 10" key="1">
    <citation type="journal article" date="2016" name="Genome Biol. Evol.">
        <title>Gene Family Evolution Reflects Adaptation to Soil Environmental Stressors in the Genome of the Collembolan Orchesella cincta.</title>
        <authorList>
            <person name="Faddeeva-Vakhrusheva A."/>
            <person name="Derks M.F."/>
            <person name="Anvar S.Y."/>
            <person name="Agamennone V."/>
            <person name="Suring W."/>
            <person name="Smit S."/>
            <person name="van Straalen N.M."/>
            <person name="Roelofs D."/>
        </authorList>
    </citation>
    <scope>NUCLEOTIDE SEQUENCE [LARGE SCALE GENOMIC DNA]</scope>
    <source>
        <tissue evidence="9">Mixed pool</tissue>
    </source>
</reference>
<comment type="caution">
    <text evidence="9">The sequence shown here is derived from an EMBL/GenBank/DDBJ whole genome shotgun (WGS) entry which is preliminary data.</text>
</comment>
<dbReference type="Gene3D" id="3.30.40.10">
    <property type="entry name" value="Zinc/RING finger domain, C3HC4 (zinc finger)"/>
    <property type="match status" value="1"/>
</dbReference>
<dbReference type="AlphaFoldDB" id="A0A1D2M6R2"/>
<feature type="domain" description="C2H2-type" evidence="8">
    <location>
        <begin position="254"/>
        <end position="281"/>
    </location>
</feature>
<evidence type="ECO:0000259" key="8">
    <source>
        <dbReference type="PROSITE" id="PS50157"/>
    </source>
</evidence>
<dbReference type="InterPro" id="IPR013083">
    <property type="entry name" value="Znf_RING/FYVE/PHD"/>
</dbReference>